<dbReference type="AlphaFoldDB" id="A0AAN4SZQ0"/>
<protein>
    <submittedName>
        <fullName evidence="1">Uncharacterized protein</fullName>
    </submittedName>
</protein>
<evidence type="ECO:0000313" key="2">
    <source>
        <dbReference type="Proteomes" id="UP000024043"/>
    </source>
</evidence>
<dbReference type="Proteomes" id="UP000024043">
    <property type="component" value="Unassembled WGS sequence"/>
</dbReference>
<accession>A0AAN4SZQ0</accession>
<name>A0AAN4SZQ0_ECOLX</name>
<organism evidence="1 2">
    <name type="scientific">Escherichia coli 1-250-04_S3_C1</name>
    <dbReference type="NCBI Taxonomy" id="1444135"/>
    <lineage>
        <taxon>Bacteria</taxon>
        <taxon>Pseudomonadati</taxon>
        <taxon>Pseudomonadota</taxon>
        <taxon>Gammaproteobacteria</taxon>
        <taxon>Enterobacterales</taxon>
        <taxon>Enterobacteriaceae</taxon>
        <taxon>Escherichia</taxon>
    </lineage>
</organism>
<gene>
    <name evidence="1" type="ORF">AC00_0359</name>
</gene>
<evidence type="ECO:0000313" key="1">
    <source>
        <dbReference type="EMBL" id="EZJ89934.1"/>
    </source>
</evidence>
<comment type="caution">
    <text evidence="1">The sequence shown here is derived from an EMBL/GenBank/DDBJ whole genome shotgun (WGS) entry which is preliminary data.</text>
</comment>
<reference evidence="1 2" key="1">
    <citation type="submission" date="2014-03" db="EMBL/GenBank/DDBJ databases">
        <title>Genetic Variability of E. coli after antibiotic treatment.</title>
        <authorList>
            <person name="Silbergeld E."/>
            <person name="Coles C."/>
            <person name="Seidman J.C."/>
            <person name="You Y."/>
            <person name="George J."/>
            <person name="Nadendla S."/>
            <person name="Huot H."/>
            <person name="Daugherty S.C."/>
            <person name="Nagaraj S."/>
            <person name="Ott S."/>
            <person name="Klega K."/>
            <person name="Rasko D."/>
        </authorList>
    </citation>
    <scope>NUCLEOTIDE SEQUENCE [LARGE SCALE GENOMIC DNA]</scope>
    <source>
        <strain evidence="1 2">1-250-04_S3_C1</strain>
    </source>
</reference>
<sequence length="61" mass="7004">MIRRACVASGIGARCRMRRERLIRPAVQACRHDKTRLRRIRHLRMVSDAARTPYPTCGSGL</sequence>
<proteinExistence type="predicted"/>
<dbReference type="EMBL" id="JJLU01000018">
    <property type="protein sequence ID" value="EZJ89934.1"/>
    <property type="molecule type" value="Genomic_DNA"/>
</dbReference>